<sequence>MHRLGLTTFAASLLVTAATAASNNGPFSLYAYGTGVGGLPIFSSGDEIFVGNFSKVDDDEAAPVLFTIGDDAWYASPNTTGYAKGRDPSWSNLTFAVPGPSSSSHSVKLINSTTDADGYVFDLMTYGTFVMVEENGQMTSLWYATPSEIDGVYVIGWNASDAGQSDDKVAITLKKTPPSNPSPRDQ</sequence>
<keyword evidence="1" id="KW-0732">Signal</keyword>
<feature type="chain" id="PRO_5016802340" evidence="1">
    <location>
        <begin position="21"/>
        <end position="186"/>
    </location>
</feature>
<accession>A0A365NJN6</accession>
<organism evidence="2 3">
    <name type="scientific">Gibberella intermedia</name>
    <name type="common">Bulb rot disease fungus</name>
    <name type="synonym">Fusarium proliferatum</name>
    <dbReference type="NCBI Taxonomy" id="948311"/>
    <lineage>
        <taxon>Eukaryota</taxon>
        <taxon>Fungi</taxon>
        <taxon>Dikarya</taxon>
        <taxon>Ascomycota</taxon>
        <taxon>Pezizomycotina</taxon>
        <taxon>Sordariomycetes</taxon>
        <taxon>Hypocreomycetidae</taxon>
        <taxon>Hypocreales</taxon>
        <taxon>Nectriaceae</taxon>
        <taxon>Fusarium</taxon>
        <taxon>Fusarium fujikuroi species complex</taxon>
    </lineage>
</organism>
<feature type="signal peptide" evidence="1">
    <location>
        <begin position="1"/>
        <end position="20"/>
    </location>
</feature>
<comment type="caution">
    <text evidence="2">The sequence shown here is derived from an EMBL/GenBank/DDBJ whole genome shotgun (WGS) entry which is preliminary data.</text>
</comment>
<reference evidence="2 3" key="1">
    <citation type="submission" date="2017-12" db="EMBL/GenBank/DDBJ databases">
        <title>Genome sequence of the mycotoxigenic crop pathogen Fusarium proliferatum, strain ITEM 2341 from Date Palm.</title>
        <authorList>
            <person name="Almiman B.F."/>
            <person name="Shittu T.A."/>
            <person name="Muthumeenakshi S."/>
            <person name="Baroncelli R."/>
            <person name="Sreenivasaprasada S."/>
        </authorList>
    </citation>
    <scope>NUCLEOTIDE SEQUENCE [LARGE SCALE GENOMIC DNA]</scope>
    <source>
        <strain evidence="2 3">ITEM 2341</strain>
    </source>
</reference>
<evidence type="ECO:0000313" key="3">
    <source>
        <dbReference type="Proteomes" id="UP000251714"/>
    </source>
</evidence>
<evidence type="ECO:0000256" key="1">
    <source>
        <dbReference type="SAM" id="SignalP"/>
    </source>
</evidence>
<dbReference type="EMBL" id="PKMI01000008">
    <property type="protein sequence ID" value="RBA20758.1"/>
    <property type="molecule type" value="Genomic_DNA"/>
</dbReference>
<gene>
    <name evidence="2" type="ORF">FPRO05_08205</name>
</gene>
<proteinExistence type="predicted"/>
<dbReference type="Proteomes" id="UP000251714">
    <property type="component" value="Unassembled WGS sequence"/>
</dbReference>
<dbReference type="AlphaFoldDB" id="A0A365NJN6"/>
<name>A0A365NJN6_GIBIN</name>
<evidence type="ECO:0000313" key="2">
    <source>
        <dbReference type="EMBL" id="RBA20758.1"/>
    </source>
</evidence>
<protein>
    <submittedName>
        <fullName evidence="2">Uncharacterized protein</fullName>
    </submittedName>
</protein>